<gene>
    <name evidence="1" type="ORF">HDID_LOCUS5698</name>
</gene>
<reference evidence="1 2" key="1">
    <citation type="submission" date="2018-11" db="EMBL/GenBank/DDBJ databases">
        <authorList>
            <consortium name="Pathogen Informatics"/>
        </authorList>
    </citation>
    <scope>NUCLEOTIDE SEQUENCE [LARGE SCALE GENOMIC DNA]</scope>
</reference>
<sequence length="99" mass="11113">MMTTLPSSVDNRDKHVRALLRLRTPWVSEIWGIGLIFILGLRSPYHGVVRLKPLSLFNKKPDIKKSRHRPESATGPLTASVQLENDISSIDQEDPLSIG</sequence>
<proteinExistence type="predicted"/>
<dbReference type="EMBL" id="UYSG01003239">
    <property type="protein sequence ID" value="VDL58016.1"/>
    <property type="molecule type" value="Genomic_DNA"/>
</dbReference>
<name>A0A3P6ZPT6_HYMDI</name>
<accession>A0A3P6ZPT6</accession>
<dbReference type="AlphaFoldDB" id="A0A3P6ZPT6"/>
<dbReference type="Proteomes" id="UP000274504">
    <property type="component" value="Unassembled WGS sequence"/>
</dbReference>
<evidence type="ECO:0000313" key="1">
    <source>
        <dbReference type="EMBL" id="VDL58016.1"/>
    </source>
</evidence>
<evidence type="ECO:0000313" key="2">
    <source>
        <dbReference type="Proteomes" id="UP000274504"/>
    </source>
</evidence>
<organism evidence="1 2">
    <name type="scientific">Hymenolepis diminuta</name>
    <name type="common">Rat tapeworm</name>
    <dbReference type="NCBI Taxonomy" id="6216"/>
    <lineage>
        <taxon>Eukaryota</taxon>
        <taxon>Metazoa</taxon>
        <taxon>Spiralia</taxon>
        <taxon>Lophotrochozoa</taxon>
        <taxon>Platyhelminthes</taxon>
        <taxon>Cestoda</taxon>
        <taxon>Eucestoda</taxon>
        <taxon>Cyclophyllidea</taxon>
        <taxon>Hymenolepididae</taxon>
        <taxon>Hymenolepis</taxon>
    </lineage>
</organism>
<protein>
    <submittedName>
        <fullName evidence="1">Uncharacterized protein</fullName>
    </submittedName>
</protein>